<feature type="transmembrane region" description="Helical" evidence="1">
    <location>
        <begin position="195"/>
        <end position="218"/>
    </location>
</feature>
<accession>N9WJU0</accession>
<dbReference type="eggNOG" id="ENOG5033A5I">
    <property type="taxonomic scope" value="Bacteria"/>
</dbReference>
<dbReference type="AlphaFoldDB" id="N9WJU0"/>
<dbReference type="InterPro" id="IPR049458">
    <property type="entry name" value="EpsG-like"/>
</dbReference>
<feature type="transmembrane region" description="Helical" evidence="1">
    <location>
        <begin position="260"/>
        <end position="277"/>
    </location>
</feature>
<evidence type="ECO:0000256" key="1">
    <source>
        <dbReference type="SAM" id="Phobius"/>
    </source>
</evidence>
<gene>
    <name evidence="2" type="ORF">HMPREF1092_00331</name>
</gene>
<keyword evidence="1" id="KW-0812">Transmembrane</keyword>
<comment type="caution">
    <text evidence="2">The sequence shown here is derived from an EMBL/GenBank/DDBJ whole genome shotgun (WGS) entry which is preliminary data.</text>
</comment>
<proteinExistence type="predicted"/>
<evidence type="ECO:0008006" key="4">
    <source>
        <dbReference type="Google" id="ProtNLM"/>
    </source>
</evidence>
<dbReference type="Pfam" id="PF14897">
    <property type="entry name" value="EpsG"/>
    <property type="match status" value="1"/>
</dbReference>
<protein>
    <recommendedName>
        <fullName evidence="4">EpsG family protein</fullName>
    </recommendedName>
</protein>
<keyword evidence="1" id="KW-0472">Membrane</keyword>
<organism evidence="2 3">
    <name type="scientific">Clostridium thermobutyricum</name>
    <dbReference type="NCBI Taxonomy" id="29372"/>
    <lineage>
        <taxon>Bacteria</taxon>
        <taxon>Bacillati</taxon>
        <taxon>Bacillota</taxon>
        <taxon>Clostridia</taxon>
        <taxon>Eubacteriales</taxon>
        <taxon>Clostridiaceae</taxon>
        <taxon>Clostridium</taxon>
    </lineage>
</organism>
<feature type="transmembrane region" description="Helical" evidence="1">
    <location>
        <begin position="158"/>
        <end position="183"/>
    </location>
</feature>
<dbReference type="RefSeq" id="WP_002596835.1">
    <property type="nucleotide sequence ID" value="NZ_KB850956.1"/>
</dbReference>
<reference evidence="2 3" key="1">
    <citation type="submission" date="2013-01" db="EMBL/GenBank/DDBJ databases">
        <title>The Genome Sequence of Clostridium colicanis 209318.</title>
        <authorList>
            <consortium name="The Broad Institute Genome Sequencing Platform"/>
            <person name="Earl A."/>
            <person name="Ward D."/>
            <person name="Feldgarden M."/>
            <person name="Gevers D."/>
            <person name="Courvalin P."/>
            <person name="Lambert T."/>
            <person name="Walker B."/>
            <person name="Young S.K."/>
            <person name="Zeng Q."/>
            <person name="Gargeya S."/>
            <person name="Fitzgerald M."/>
            <person name="Haas B."/>
            <person name="Abouelleil A."/>
            <person name="Alvarado L."/>
            <person name="Arachchi H.M."/>
            <person name="Berlin A.M."/>
            <person name="Chapman S.B."/>
            <person name="Dewar J."/>
            <person name="Goldberg J."/>
            <person name="Griggs A."/>
            <person name="Gujja S."/>
            <person name="Hansen M."/>
            <person name="Howarth C."/>
            <person name="Imamovic A."/>
            <person name="Larimer J."/>
            <person name="McCowan C."/>
            <person name="Murphy C."/>
            <person name="Neiman D."/>
            <person name="Pearson M."/>
            <person name="Priest M."/>
            <person name="Roberts A."/>
            <person name="Saif S."/>
            <person name="Shea T."/>
            <person name="Sisk P."/>
            <person name="Sykes S."/>
            <person name="Wortman J."/>
            <person name="Nusbaum C."/>
            <person name="Birren B."/>
        </authorList>
    </citation>
    <scope>NUCLEOTIDE SEQUENCE [LARGE SCALE GENOMIC DNA]</scope>
    <source>
        <strain evidence="2 3">209318</strain>
    </source>
</reference>
<dbReference type="EMBL" id="AGYT01000007">
    <property type="protein sequence ID" value="ENZ03145.1"/>
    <property type="molecule type" value="Genomic_DNA"/>
</dbReference>
<feature type="transmembrane region" description="Helical" evidence="1">
    <location>
        <begin position="29"/>
        <end position="48"/>
    </location>
</feature>
<dbReference type="PATRIC" id="fig|999411.4.peg.315"/>
<feature type="transmembrane region" description="Helical" evidence="1">
    <location>
        <begin position="314"/>
        <end position="331"/>
    </location>
</feature>
<feature type="transmembrane region" description="Helical" evidence="1">
    <location>
        <begin position="6"/>
        <end position="22"/>
    </location>
</feature>
<keyword evidence="3" id="KW-1185">Reference proteome</keyword>
<feature type="transmembrane region" description="Helical" evidence="1">
    <location>
        <begin position="224"/>
        <end position="248"/>
    </location>
</feature>
<evidence type="ECO:0000313" key="2">
    <source>
        <dbReference type="EMBL" id="ENZ03145.1"/>
    </source>
</evidence>
<feature type="transmembrane region" description="Helical" evidence="1">
    <location>
        <begin position="114"/>
        <end position="130"/>
    </location>
</feature>
<dbReference type="Proteomes" id="UP000013097">
    <property type="component" value="Unassembled WGS sequence"/>
</dbReference>
<evidence type="ECO:0000313" key="3">
    <source>
        <dbReference type="Proteomes" id="UP000013097"/>
    </source>
</evidence>
<feature type="transmembrane region" description="Helical" evidence="1">
    <location>
        <begin position="92"/>
        <end position="108"/>
    </location>
</feature>
<feature type="transmembrane region" description="Helical" evidence="1">
    <location>
        <begin position="283"/>
        <end position="302"/>
    </location>
</feature>
<sequence length="344" mass="40315">MLIYNLLILVILIFYILDKYYISENKRKFLRISTFLTLFVISAFRFYVGTDFKGYIGVYNSVIDGTYVNYGFEPGYDILMRITSIFSNNNRLIFVVTSFIIIGAFFLTFEDFSINYYITVFLFITMYFYFNSFNIIRQFIAIGIVFSSLRFIRRRELMKFIICILLAAMFHKTAIMAVIIYFIRDINLSKKKYFLITLGSIILVPLIPIFMKILVMVVPKYKVYLNFSSGSGLGTTSMIMLIILVISIHFKDKLLNKDSFNNLYINTTMIAFIFQILSEANTLFTRVSMYFYIFTIVLIPQLIDISEDKYKKKIIIGIVIFFIVFCNYLLISNVGEVVPYRISI</sequence>
<dbReference type="HOGENOM" id="CLU_059692_0_1_9"/>
<keyword evidence="1" id="KW-1133">Transmembrane helix</keyword>
<name>N9WJU0_9CLOT</name>